<dbReference type="EMBL" id="JACXVP010000006">
    <property type="protein sequence ID" value="KAG5599843.1"/>
    <property type="molecule type" value="Genomic_DNA"/>
</dbReference>
<evidence type="ECO:0000313" key="3">
    <source>
        <dbReference type="Proteomes" id="UP000824120"/>
    </source>
</evidence>
<keyword evidence="3" id="KW-1185">Reference proteome</keyword>
<name>A0A9J5YGH8_SOLCO</name>
<protein>
    <submittedName>
        <fullName evidence="2">Uncharacterized protein</fullName>
    </submittedName>
</protein>
<evidence type="ECO:0000313" key="2">
    <source>
        <dbReference type="EMBL" id="KAG5599843.1"/>
    </source>
</evidence>
<accession>A0A9J5YGH8</accession>
<comment type="caution">
    <text evidence="2">The sequence shown here is derived from an EMBL/GenBank/DDBJ whole genome shotgun (WGS) entry which is preliminary data.</text>
</comment>
<organism evidence="2 3">
    <name type="scientific">Solanum commersonii</name>
    <name type="common">Commerson's wild potato</name>
    <name type="synonym">Commerson's nightshade</name>
    <dbReference type="NCBI Taxonomy" id="4109"/>
    <lineage>
        <taxon>Eukaryota</taxon>
        <taxon>Viridiplantae</taxon>
        <taxon>Streptophyta</taxon>
        <taxon>Embryophyta</taxon>
        <taxon>Tracheophyta</taxon>
        <taxon>Spermatophyta</taxon>
        <taxon>Magnoliopsida</taxon>
        <taxon>eudicotyledons</taxon>
        <taxon>Gunneridae</taxon>
        <taxon>Pentapetalae</taxon>
        <taxon>asterids</taxon>
        <taxon>lamiids</taxon>
        <taxon>Solanales</taxon>
        <taxon>Solanaceae</taxon>
        <taxon>Solanoideae</taxon>
        <taxon>Solaneae</taxon>
        <taxon>Solanum</taxon>
    </lineage>
</organism>
<dbReference type="AlphaFoldDB" id="A0A9J5YGH8"/>
<feature type="region of interest" description="Disordered" evidence="1">
    <location>
        <begin position="45"/>
        <end position="71"/>
    </location>
</feature>
<gene>
    <name evidence="2" type="ORF">H5410_031213</name>
</gene>
<evidence type="ECO:0000256" key="1">
    <source>
        <dbReference type="SAM" id="MobiDB-lite"/>
    </source>
</evidence>
<proteinExistence type="predicted"/>
<sequence>MAHMEQELEILREELCQVRDLAKLSATTFPTFKMPIYFPKVDLPSADLPNHPEQTQHAPTRSRVPPASPTPVRTVTDLSHRDPAIPTMQHLLGAHVAAPYEPHIPLVYAIGAPTFTTPVVINVPYEYASINAQLHHLRKVLKNLQVTRGTESLDYDDLCIHPDIDMPVRYKPPKFDMFDGQGDPHAHLRVYFGKLVGVGKNKNMRMKLFIRSLFGEALTCRHILIGQHTEEAIREFPRVCMTLED</sequence>
<reference evidence="2 3" key="1">
    <citation type="submission" date="2020-09" db="EMBL/GenBank/DDBJ databases">
        <title>De no assembly of potato wild relative species, Solanum commersonii.</title>
        <authorList>
            <person name="Cho K."/>
        </authorList>
    </citation>
    <scope>NUCLEOTIDE SEQUENCE [LARGE SCALE GENOMIC DNA]</scope>
    <source>
        <strain evidence="2">LZ3.2</strain>
        <tissue evidence="2">Leaf</tissue>
    </source>
</reference>
<dbReference type="Proteomes" id="UP000824120">
    <property type="component" value="Chromosome 6"/>
</dbReference>
<dbReference type="OrthoDB" id="1836809at2759"/>